<dbReference type="Proteomes" id="UP000001064">
    <property type="component" value="Unassembled WGS sequence"/>
</dbReference>
<dbReference type="VEuPathDB" id="AmoebaDB:DICPUDRAFT_33662"/>
<dbReference type="eggNOG" id="ENOG502RD97">
    <property type="taxonomic scope" value="Eukaryota"/>
</dbReference>
<evidence type="ECO:0000313" key="2">
    <source>
        <dbReference type="EMBL" id="EGC35264.1"/>
    </source>
</evidence>
<dbReference type="AlphaFoldDB" id="F0ZLA0"/>
<evidence type="ECO:0000313" key="3">
    <source>
        <dbReference type="Proteomes" id="UP000001064"/>
    </source>
</evidence>
<organism evidence="2 3">
    <name type="scientific">Dictyostelium purpureum</name>
    <name type="common">Slime mold</name>
    <dbReference type="NCBI Taxonomy" id="5786"/>
    <lineage>
        <taxon>Eukaryota</taxon>
        <taxon>Amoebozoa</taxon>
        <taxon>Evosea</taxon>
        <taxon>Eumycetozoa</taxon>
        <taxon>Dictyostelia</taxon>
        <taxon>Dictyosteliales</taxon>
        <taxon>Dictyosteliaceae</taxon>
        <taxon>Dictyostelium</taxon>
    </lineage>
</organism>
<accession>F0ZLA0</accession>
<dbReference type="OrthoDB" id="21269at2759"/>
<dbReference type="OMA" id="VYVTICK"/>
<proteinExistence type="predicted"/>
<dbReference type="EMBL" id="GL871065">
    <property type="protein sequence ID" value="EGC35264.1"/>
    <property type="molecule type" value="Genomic_DNA"/>
</dbReference>
<evidence type="ECO:0000256" key="1">
    <source>
        <dbReference type="SAM" id="MobiDB-lite"/>
    </source>
</evidence>
<protein>
    <submittedName>
        <fullName evidence="2">Uncharacterized protein</fullName>
    </submittedName>
</protein>
<sequence length="946" mass="109194">MKSNNKKINNSNDDFELPNYDEKYKDLDYEYSNSQQQTRNKNNNLKNSNNNNNFINNNFNNNNNSNNHNNIYKKPIVTSPQQQSKKTLRENDSIVDDISHANPTQDKIVDDDKVSYSPTPPTFKDSVRRSPNSSKYKYVNEEIEDDDSNNNDSIDSEKNKPITPPKPLSTKQQPPTNIFKLTKQSQLLKDEIKVDDEDDIINTDSDEDEIITNDYQSGIQQTPNKSQFDSSLKNNKWLGNLMSKNTNPTDHNTSTHSTPTKQLKLNKNHVRGGLVEKLSKALNKKQYCMDIYSRKSNITINAKSTLPNHFKRDLNVIITELPSLLQPHVYVTICKCTNWVDNNEDNTTTTKFITVLFPMTAKTELKLKLGSHVTVEYWQLVQSDKSITILSHISHSNTTSTTVVDGQDSLLSDEDKLSSALEILLIKQPQSDLLKSQILKKNETSHSNTKKVDANNPDESIDYLILNNETTELEKISQNSVNIKLHLIFFKVIKPTSRDPNYTVYAGNQNGLMVEIEIPHQLIDQWSGVFTSDSFLKEIVITDLLFISVKSESKYSFFGSFFYRYYPNFVSDQRDSFSISTFRVSPTSVCYTRSTQNQTFTYHYLPNKIGTIGEVFDALAKSLVTYDSELDYYQRISLKGRVIFIDDRKKNKNIISIYLVDSMEESSEPQHNIGIKFQDYRSDILDNIKIGDFIVANDCSIEFPYKWKPILLVDKFSHIEIEQSSSNADTDMAVNQQQIQIYDSSNDETTQMKSTKILKHIKDFIPLSNKNLNENIFRLYYQYQFILNFKGKVIDCKRDNIVYRGCKQCHSPVSPFPAEHLIENNHYTTEKLFCSNCRSIVNSLLLVKLKLRIKLFNYDSNNNIIEFNEDDNNEDDETIVILKIDSNYCRNILNFPIEHGYAQQYQEQLNQLVGKNIYFSGISTPKVNYKNEIHLFINCISEPIFN</sequence>
<dbReference type="InParanoid" id="F0ZLA0"/>
<reference evidence="3" key="1">
    <citation type="journal article" date="2011" name="Genome Biol.">
        <title>Comparative genomics of the social amoebae Dictyostelium discoideum and Dictyostelium purpureum.</title>
        <authorList>
            <consortium name="US DOE Joint Genome Institute (JGI-PGF)"/>
            <person name="Sucgang R."/>
            <person name="Kuo A."/>
            <person name="Tian X."/>
            <person name="Salerno W."/>
            <person name="Parikh A."/>
            <person name="Feasley C.L."/>
            <person name="Dalin E."/>
            <person name="Tu H."/>
            <person name="Huang E."/>
            <person name="Barry K."/>
            <person name="Lindquist E."/>
            <person name="Shapiro H."/>
            <person name="Bruce D."/>
            <person name="Schmutz J."/>
            <person name="Salamov A."/>
            <person name="Fey P."/>
            <person name="Gaudet P."/>
            <person name="Anjard C."/>
            <person name="Babu M.M."/>
            <person name="Basu S."/>
            <person name="Bushmanova Y."/>
            <person name="van der Wel H."/>
            <person name="Katoh-Kurasawa M."/>
            <person name="Dinh C."/>
            <person name="Coutinho P.M."/>
            <person name="Saito T."/>
            <person name="Elias M."/>
            <person name="Schaap P."/>
            <person name="Kay R.R."/>
            <person name="Henrissat B."/>
            <person name="Eichinger L."/>
            <person name="Rivero F."/>
            <person name="Putnam N.H."/>
            <person name="West C.M."/>
            <person name="Loomis W.F."/>
            <person name="Chisholm R.L."/>
            <person name="Shaulsky G."/>
            <person name="Strassmann J.E."/>
            <person name="Queller D.C."/>
            <person name="Kuspa A."/>
            <person name="Grigoriev I.V."/>
        </authorList>
    </citation>
    <scope>NUCLEOTIDE SEQUENCE [LARGE SCALE GENOMIC DNA]</scope>
    <source>
        <strain evidence="3">QSDP1</strain>
    </source>
</reference>
<dbReference type="RefSeq" id="XP_003288190.1">
    <property type="nucleotide sequence ID" value="XM_003288142.1"/>
</dbReference>
<dbReference type="GeneID" id="10501624"/>
<dbReference type="KEGG" id="dpp:DICPUDRAFT_33662"/>
<dbReference type="FunCoup" id="F0ZLA0">
    <property type="interactions" value="743"/>
</dbReference>
<feature type="region of interest" description="Disordered" evidence="1">
    <location>
        <begin position="32"/>
        <end position="176"/>
    </location>
</feature>
<keyword evidence="3" id="KW-1185">Reference proteome</keyword>
<name>F0ZLA0_DICPU</name>
<gene>
    <name evidence="2" type="ORF">DICPUDRAFT_33662</name>
</gene>
<feature type="compositionally biased region" description="Low complexity" evidence="1">
    <location>
        <begin position="40"/>
        <end position="70"/>
    </location>
</feature>